<dbReference type="VEuPathDB" id="VectorBase:RPRC005214"/>
<organism evidence="1 2">
    <name type="scientific">Rhodnius prolixus</name>
    <name type="common">Triatomid bug</name>
    <dbReference type="NCBI Taxonomy" id="13249"/>
    <lineage>
        <taxon>Eukaryota</taxon>
        <taxon>Metazoa</taxon>
        <taxon>Ecdysozoa</taxon>
        <taxon>Arthropoda</taxon>
        <taxon>Hexapoda</taxon>
        <taxon>Insecta</taxon>
        <taxon>Pterygota</taxon>
        <taxon>Neoptera</taxon>
        <taxon>Paraneoptera</taxon>
        <taxon>Hemiptera</taxon>
        <taxon>Heteroptera</taxon>
        <taxon>Panheteroptera</taxon>
        <taxon>Cimicomorpha</taxon>
        <taxon>Reduviidae</taxon>
        <taxon>Triatominae</taxon>
        <taxon>Rhodnius</taxon>
    </lineage>
</organism>
<name>T1HME0_RHOPR</name>
<accession>T1HME0</accession>
<dbReference type="EnsemblMetazoa" id="RPRC005214-RA">
    <property type="protein sequence ID" value="RPRC005214-PA"/>
    <property type="gene ID" value="RPRC005214"/>
</dbReference>
<evidence type="ECO:0000313" key="1">
    <source>
        <dbReference type="EnsemblMetazoa" id="RPRC005214-PA"/>
    </source>
</evidence>
<dbReference type="EMBL" id="ACPB03009068">
    <property type="status" value="NOT_ANNOTATED_CDS"/>
    <property type="molecule type" value="Genomic_DNA"/>
</dbReference>
<sequence length="178" mass="20857">MDFSETELVPTGNMKWQCPECQKRGQFSSVRLFQANFDSAIYFCENKNCLYPHETGSPSKFVVRRSVEEIPVNVEMLRSLDLPETLLSEPCLRTGHLDQLIWLSAFHPHIKTAVEVDQHWKLLMAKMRVNEKIENELEKIKDFYDPDLEKLKGFTDEMIRFGKHIVPDLEEIINLIRC</sequence>
<dbReference type="HOGENOM" id="CLU_1512466_0_0_1"/>
<evidence type="ECO:0000313" key="2">
    <source>
        <dbReference type="Proteomes" id="UP000015103"/>
    </source>
</evidence>
<dbReference type="Proteomes" id="UP000015103">
    <property type="component" value="Unassembled WGS sequence"/>
</dbReference>
<reference evidence="1" key="1">
    <citation type="submission" date="2015-05" db="UniProtKB">
        <authorList>
            <consortium name="EnsemblMetazoa"/>
        </authorList>
    </citation>
    <scope>IDENTIFICATION</scope>
</reference>
<proteinExistence type="predicted"/>
<protein>
    <submittedName>
        <fullName evidence="1">Uncharacterized protein</fullName>
    </submittedName>
</protein>
<dbReference type="AlphaFoldDB" id="T1HME0"/>
<keyword evidence="2" id="KW-1185">Reference proteome</keyword>
<dbReference type="InParanoid" id="T1HME0"/>